<keyword evidence="3" id="KW-1185">Reference proteome</keyword>
<evidence type="ECO:0000313" key="2">
    <source>
        <dbReference type="EMBL" id="TDL25022.1"/>
    </source>
</evidence>
<evidence type="ECO:0000256" key="1">
    <source>
        <dbReference type="SAM" id="MobiDB-lite"/>
    </source>
</evidence>
<accession>A0A4Y7QD55</accession>
<proteinExistence type="predicted"/>
<feature type="region of interest" description="Disordered" evidence="1">
    <location>
        <begin position="113"/>
        <end position="179"/>
    </location>
</feature>
<reference evidence="2 3" key="1">
    <citation type="submission" date="2018-06" db="EMBL/GenBank/DDBJ databases">
        <title>A transcriptomic atlas of mushroom development highlights an independent origin of complex multicellularity.</title>
        <authorList>
            <consortium name="DOE Joint Genome Institute"/>
            <person name="Krizsan K."/>
            <person name="Almasi E."/>
            <person name="Merenyi Z."/>
            <person name="Sahu N."/>
            <person name="Viragh M."/>
            <person name="Koszo T."/>
            <person name="Mondo S."/>
            <person name="Kiss B."/>
            <person name="Balint B."/>
            <person name="Kues U."/>
            <person name="Barry K."/>
            <person name="Hegedus J.C."/>
            <person name="Henrissat B."/>
            <person name="Johnson J."/>
            <person name="Lipzen A."/>
            <person name="Ohm R."/>
            <person name="Nagy I."/>
            <person name="Pangilinan J."/>
            <person name="Yan J."/>
            <person name="Xiong Y."/>
            <person name="Grigoriev I.V."/>
            <person name="Hibbett D.S."/>
            <person name="Nagy L.G."/>
        </authorList>
    </citation>
    <scope>NUCLEOTIDE SEQUENCE [LARGE SCALE GENOMIC DNA]</scope>
    <source>
        <strain evidence="2 3">SZMC22713</strain>
    </source>
</reference>
<protein>
    <submittedName>
        <fullName evidence="2">Uncharacterized protein</fullName>
    </submittedName>
</protein>
<dbReference type="Proteomes" id="UP000294933">
    <property type="component" value="Unassembled WGS sequence"/>
</dbReference>
<feature type="region of interest" description="Disordered" evidence="1">
    <location>
        <begin position="59"/>
        <end position="95"/>
    </location>
</feature>
<name>A0A4Y7QD55_9AGAM</name>
<feature type="compositionally biased region" description="Low complexity" evidence="1">
    <location>
        <begin position="59"/>
        <end position="89"/>
    </location>
</feature>
<dbReference type="EMBL" id="ML170165">
    <property type="protein sequence ID" value="TDL25022.1"/>
    <property type="molecule type" value="Genomic_DNA"/>
</dbReference>
<dbReference type="VEuPathDB" id="FungiDB:BD410DRAFT_74291"/>
<organism evidence="2 3">
    <name type="scientific">Rickenella mellea</name>
    <dbReference type="NCBI Taxonomy" id="50990"/>
    <lineage>
        <taxon>Eukaryota</taxon>
        <taxon>Fungi</taxon>
        <taxon>Dikarya</taxon>
        <taxon>Basidiomycota</taxon>
        <taxon>Agaricomycotina</taxon>
        <taxon>Agaricomycetes</taxon>
        <taxon>Hymenochaetales</taxon>
        <taxon>Rickenellaceae</taxon>
        <taxon>Rickenella</taxon>
    </lineage>
</organism>
<feature type="compositionally biased region" description="Basic and acidic residues" evidence="1">
    <location>
        <begin position="167"/>
        <end position="179"/>
    </location>
</feature>
<gene>
    <name evidence="2" type="ORF">BD410DRAFT_74291</name>
</gene>
<sequence>MFADVCLSCSKPVFGSRAYCCDECAFNDQPSPSLSSTSSVYQSPSLNAAFKGVPGLVNASGSGRHSRNRSSLSSSSTSSYLSTPSAPALTDDDESLSDLDRDVLDLRFNALQHQSQQTDHADPKPDQGADAESLDIKTRRTAISYARRPSATNTRSTIPVPMLKQHTGSDSRSYSERQAHSRPRCRYLYPRHCRYAAGDTEGTMSMIKHSQPKSRSVRAVPYLRTSRCYNRVSRLAPRHPWTAHARHRHRRVRP</sequence>
<evidence type="ECO:0000313" key="3">
    <source>
        <dbReference type="Proteomes" id="UP000294933"/>
    </source>
</evidence>
<dbReference type="AlphaFoldDB" id="A0A4Y7QD55"/>